<dbReference type="Proteomes" id="UP000068196">
    <property type="component" value="Chromosome"/>
</dbReference>
<evidence type="ECO:0000313" key="2">
    <source>
        <dbReference type="Proteomes" id="UP000068196"/>
    </source>
</evidence>
<organism evidence="1 2">
    <name type="scientific">Caldimicrobium thiodismutans</name>
    <dbReference type="NCBI Taxonomy" id="1653476"/>
    <lineage>
        <taxon>Bacteria</taxon>
        <taxon>Pseudomonadati</taxon>
        <taxon>Thermodesulfobacteriota</taxon>
        <taxon>Thermodesulfobacteria</taxon>
        <taxon>Thermodesulfobacteriales</taxon>
        <taxon>Thermodesulfobacteriaceae</taxon>
        <taxon>Caldimicrobium</taxon>
    </lineage>
</organism>
<dbReference type="EMBL" id="AP014945">
    <property type="protein sequence ID" value="BAU23801.1"/>
    <property type="molecule type" value="Genomic_DNA"/>
</dbReference>
<dbReference type="STRING" id="1653476.THC_1436"/>
<keyword evidence="2" id="KW-1185">Reference proteome</keyword>
<reference evidence="1 2" key="1">
    <citation type="journal article" date="2016" name="Int. J. Syst. Evol. Microbiol.">
        <title>Caldimicrobium thiodismutans sp. nov., a sulfur-disproportionating bacterium isolated from a hot spring, and emended description of the genus Caldimicrobium.</title>
        <authorList>
            <person name="Kojima H."/>
            <person name="Umezawa K."/>
            <person name="Fukui M."/>
        </authorList>
    </citation>
    <scope>NUCLEOTIDE SEQUENCE [LARGE SCALE GENOMIC DNA]</scope>
    <source>
        <strain evidence="1 2">TF1</strain>
    </source>
</reference>
<dbReference type="AlphaFoldDB" id="A0A0U5B164"/>
<dbReference type="RefSeq" id="WP_068515378.1">
    <property type="nucleotide sequence ID" value="NZ_AP014945.1"/>
</dbReference>
<protein>
    <submittedName>
        <fullName evidence="1">Uncharacterized protein</fullName>
    </submittedName>
</protein>
<sequence>MVKGVDPEVLCNKIKEIFPDIGECAIDVKVYFDEEVNRYAVLLEKGGKTAKVYLEDDEITDCLEGRKCVSLALQIGQFK</sequence>
<evidence type="ECO:0000313" key="1">
    <source>
        <dbReference type="EMBL" id="BAU23801.1"/>
    </source>
</evidence>
<name>A0A0U5B164_9BACT</name>
<proteinExistence type="predicted"/>
<dbReference type="KEGG" id="cthi:THC_1436"/>
<accession>A0A0U5B164</accession>
<reference evidence="2" key="2">
    <citation type="journal article" date="2016" name="Int. J. Syst. Evol. Microbiol.">
        <title>Caldimicrobium thiodismutans sp. nov., a sulfur-disproportionating bacterium isolated from a hot spring.</title>
        <authorList>
            <person name="Kojima H."/>
            <person name="Umezawa K."/>
            <person name="Fukui M."/>
        </authorList>
    </citation>
    <scope>NUCLEOTIDE SEQUENCE [LARGE SCALE GENOMIC DNA]</scope>
    <source>
        <strain evidence="2">TF1</strain>
    </source>
</reference>
<gene>
    <name evidence="1" type="ORF">THC_1436</name>
</gene>
<dbReference type="OrthoDB" id="5432324at2"/>